<organism evidence="3 4">
    <name type="scientific">Paractinoplanes abujensis</name>
    <dbReference type="NCBI Taxonomy" id="882441"/>
    <lineage>
        <taxon>Bacteria</taxon>
        <taxon>Bacillati</taxon>
        <taxon>Actinomycetota</taxon>
        <taxon>Actinomycetes</taxon>
        <taxon>Micromonosporales</taxon>
        <taxon>Micromonosporaceae</taxon>
        <taxon>Paractinoplanes</taxon>
    </lineage>
</organism>
<feature type="region of interest" description="Disordered" evidence="1">
    <location>
        <begin position="1"/>
        <end position="31"/>
    </location>
</feature>
<keyword evidence="2" id="KW-1133">Transmembrane helix</keyword>
<dbReference type="Proteomes" id="UP000542742">
    <property type="component" value="Unassembled WGS sequence"/>
</dbReference>
<reference evidence="3 4" key="1">
    <citation type="submission" date="2020-08" db="EMBL/GenBank/DDBJ databases">
        <title>Sequencing the genomes of 1000 actinobacteria strains.</title>
        <authorList>
            <person name="Klenk H.-P."/>
        </authorList>
    </citation>
    <scope>NUCLEOTIDE SEQUENCE [LARGE SCALE GENOMIC DNA]</scope>
    <source>
        <strain evidence="3 4">DSM 45518</strain>
    </source>
</reference>
<sequence length="217" mass="22949">MPEPGPDPIDIGTLPPPSPADSAPDDVEDQAKPNRFPVRRVLIVGVLAIATAGVVTLGFTSWRIIAQKDATLTTPQQIGNLVVDGSENGVTTADYLQTALAAEVELDRTVGAVYQETGEKDVLFLGGTGLIWTPSRDLESAMSLISDNEGSVTNLHDVDPGPLDGVMKCGITKTPDGDLTVCGWADHGSLALAMFNNRTEAEAAPLMRQIRDATETR</sequence>
<keyword evidence="4" id="KW-1185">Reference proteome</keyword>
<comment type="caution">
    <text evidence="3">The sequence shown here is derived from an EMBL/GenBank/DDBJ whole genome shotgun (WGS) entry which is preliminary data.</text>
</comment>
<evidence type="ECO:0000256" key="1">
    <source>
        <dbReference type="SAM" id="MobiDB-lite"/>
    </source>
</evidence>
<keyword evidence="2" id="KW-0812">Transmembrane</keyword>
<keyword evidence="2" id="KW-0472">Membrane</keyword>
<accession>A0A7W7CU80</accession>
<gene>
    <name evidence="3" type="ORF">BKA14_004932</name>
</gene>
<name>A0A7W7CU80_9ACTN</name>
<evidence type="ECO:0000313" key="4">
    <source>
        <dbReference type="Proteomes" id="UP000542742"/>
    </source>
</evidence>
<evidence type="ECO:0000313" key="3">
    <source>
        <dbReference type="EMBL" id="MBB4694784.1"/>
    </source>
</evidence>
<dbReference type="RefSeq" id="WP_184953221.1">
    <property type="nucleotide sequence ID" value="NZ_BOMC01000035.1"/>
</dbReference>
<dbReference type="EMBL" id="JACHMF010000001">
    <property type="protein sequence ID" value="MBB4694784.1"/>
    <property type="molecule type" value="Genomic_DNA"/>
</dbReference>
<feature type="transmembrane region" description="Helical" evidence="2">
    <location>
        <begin position="41"/>
        <end position="62"/>
    </location>
</feature>
<proteinExistence type="predicted"/>
<protein>
    <submittedName>
        <fullName evidence="3">Uncharacterized protein</fullName>
    </submittedName>
</protein>
<dbReference type="AlphaFoldDB" id="A0A7W7CU80"/>
<evidence type="ECO:0000256" key="2">
    <source>
        <dbReference type="SAM" id="Phobius"/>
    </source>
</evidence>